<dbReference type="SUPFAM" id="SSF52540">
    <property type="entry name" value="P-loop containing nucleoside triphosphate hydrolases"/>
    <property type="match status" value="1"/>
</dbReference>
<proteinExistence type="inferred from homology"/>
<evidence type="ECO:0000256" key="6">
    <source>
        <dbReference type="ARBA" id="ARBA00067911"/>
    </source>
</evidence>
<feature type="domain" description="Helicase C-terminal" evidence="9">
    <location>
        <begin position="288"/>
        <end position="489"/>
    </location>
</feature>
<gene>
    <name evidence="10" type="ORF">LR394_14555</name>
</gene>
<evidence type="ECO:0000256" key="2">
    <source>
        <dbReference type="ARBA" id="ARBA00022741"/>
    </source>
</evidence>
<keyword evidence="2" id="KW-0547">Nucleotide-binding</keyword>
<feature type="domain" description="Helicase ATP-binding" evidence="8">
    <location>
        <begin position="41"/>
        <end position="199"/>
    </location>
</feature>
<dbReference type="PANTHER" id="PTHR12131">
    <property type="entry name" value="ATP-DEPENDENT RNA AND DNA HELICASE"/>
    <property type="match status" value="1"/>
</dbReference>
<dbReference type="SMART" id="SM00490">
    <property type="entry name" value="HELICc"/>
    <property type="match status" value="1"/>
</dbReference>
<dbReference type="Pfam" id="PF08148">
    <property type="entry name" value="DSHCT"/>
    <property type="match status" value="1"/>
</dbReference>
<dbReference type="RefSeq" id="WP_231442038.1">
    <property type="nucleotide sequence ID" value="NZ_JAJOMB010000007.1"/>
</dbReference>
<dbReference type="InterPro" id="IPR012961">
    <property type="entry name" value="Ski2/MTR4_C"/>
</dbReference>
<dbReference type="SMART" id="SM00487">
    <property type="entry name" value="DEXDc"/>
    <property type="match status" value="1"/>
</dbReference>
<dbReference type="Gene3D" id="3.40.50.300">
    <property type="entry name" value="P-loop containing nucleotide triphosphate hydrolases"/>
    <property type="match status" value="2"/>
</dbReference>
<evidence type="ECO:0000259" key="8">
    <source>
        <dbReference type="PROSITE" id="PS51192"/>
    </source>
</evidence>
<dbReference type="EMBL" id="JAJOMB010000007">
    <property type="protein sequence ID" value="MCD5312129.1"/>
    <property type="molecule type" value="Genomic_DNA"/>
</dbReference>
<dbReference type="GO" id="GO:0070478">
    <property type="term" value="P:nuclear-transcribed mRNA catabolic process, 3'-5' exonucleolytic nonsense-mediated decay"/>
    <property type="evidence" value="ECO:0007669"/>
    <property type="project" value="TreeGrafter"/>
</dbReference>
<feature type="region of interest" description="Disordered" evidence="7">
    <location>
        <begin position="248"/>
        <end position="285"/>
    </location>
</feature>
<dbReference type="GO" id="GO:0055087">
    <property type="term" value="C:Ski complex"/>
    <property type="evidence" value="ECO:0007669"/>
    <property type="project" value="TreeGrafter"/>
</dbReference>
<name>A0A9X1STP1_9ACTN</name>
<dbReference type="GO" id="GO:0004386">
    <property type="term" value="F:helicase activity"/>
    <property type="evidence" value="ECO:0007669"/>
    <property type="project" value="UniProtKB-KW"/>
</dbReference>
<dbReference type="FunFam" id="3.40.50.300:FF:000190">
    <property type="entry name" value="ATP-dependent RNA helicase"/>
    <property type="match status" value="1"/>
</dbReference>
<dbReference type="PROSITE" id="PS51192">
    <property type="entry name" value="HELICASE_ATP_BIND_1"/>
    <property type="match status" value="1"/>
</dbReference>
<comment type="caution">
    <text evidence="10">The sequence shown here is derived from an EMBL/GenBank/DDBJ whole genome shotgun (WGS) entry which is preliminary data.</text>
</comment>
<protein>
    <recommendedName>
        <fullName evidence="6">Probable helicase HelY</fullName>
    </recommendedName>
</protein>
<dbReference type="Pfam" id="PF26090">
    <property type="entry name" value="SH3_HelY"/>
    <property type="match status" value="1"/>
</dbReference>
<sequence>MTSPAERFAAARQRNEEAKTPLSRFRARYPFDLDPFQLEACRALADGRGVLVAAPTGSGKTVVGEFAVFLARDSGRKAFYTTPIKALSNQKYADLAKMHGAENVGLLTGDTAINADAPVVVMTTEVLRNMLYADSAALEGLAYVVMDEVHYLADRFRGAVWEEVIIHLPDDVLLVSLSATVSNAEEFGAWLDTVRGNTEVVVSEDRPVPLWQHVMANRQLYDLFAEGQSTDGVNPELLQITRDANRRERQFQGAGGRRGGSTSARGSKSRGTYARGGRRPNSTPSRFEVINALDNAGLLPAITFIFSRAGCDAAVQQCLYSHVRLTTPEERTEIRHIVESRTADIPDEDLAVLGYYEWVEALSRGIAAHHAGLLPAFKEVVEELFTRGLVKAVFATETLALGINMPARSVVLEKLVKWNGETHADITPGEYTQLTGRAGRRGIDVEGHAVVLWQPGLDPEVVGGLASTRTFPLRSSFRPTYNMAVNLVGQVGRSRAREILETSFAQFQADRAVVGLAKQARKQEEALEGYANAMDCHLGDFREYAGLRRKIGERETALSRNASRDRRSEVIGSLEKLRKGDIIRVPGGRRPGWAVVLDPGVSGGDSLEGPRPSILTIERQVRRLSLMDVPTPVEATTRITVPKNFNGRDATARRDLASSVRNALGVFQHDADVVQQQRRPKKSRAQDEDEELNRLRRQLRTHPCHGCSEREDHARWAERYFRLKRETDALVRRIEGRTNTIARVFDRVCDLLTERGYLAGDKVTAAGEQLRRIYSESDLLVSECLRKGVWKDLDVPGLTAVVSAIVYESRRDEGGLSPRVPKGAPVVALDTMTRIWSVLDDEERAHRLDVTPEPDAGLAWAIHRWAAGQPLQAVLSDADLAAGDFVRWCKQVIDLLGQIAQASDDPALVKTARAAVDAVSRGVVAAGPPRA</sequence>
<dbReference type="InterPro" id="IPR011545">
    <property type="entry name" value="DEAD/DEAH_box_helicase_dom"/>
</dbReference>
<evidence type="ECO:0000256" key="4">
    <source>
        <dbReference type="ARBA" id="ARBA00022806"/>
    </source>
</evidence>
<dbReference type="InterPro" id="IPR058621">
    <property type="entry name" value="SH3_HelY"/>
</dbReference>
<dbReference type="GO" id="GO:0003676">
    <property type="term" value="F:nucleic acid binding"/>
    <property type="evidence" value="ECO:0007669"/>
    <property type="project" value="InterPro"/>
</dbReference>
<organism evidence="10 11">
    <name type="scientific">Kineosporia babensis</name>
    <dbReference type="NCBI Taxonomy" id="499548"/>
    <lineage>
        <taxon>Bacteria</taxon>
        <taxon>Bacillati</taxon>
        <taxon>Actinomycetota</taxon>
        <taxon>Actinomycetes</taxon>
        <taxon>Kineosporiales</taxon>
        <taxon>Kineosporiaceae</taxon>
        <taxon>Kineosporia</taxon>
    </lineage>
</organism>
<keyword evidence="4 10" id="KW-0347">Helicase</keyword>
<evidence type="ECO:0000313" key="10">
    <source>
        <dbReference type="EMBL" id="MCD5312129.1"/>
    </source>
</evidence>
<dbReference type="InterPro" id="IPR001650">
    <property type="entry name" value="Helicase_C-like"/>
</dbReference>
<dbReference type="Pfam" id="PF00271">
    <property type="entry name" value="Helicase_C"/>
    <property type="match status" value="1"/>
</dbReference>
<keyword evidence="5" id="KW-0067">ATP-binding</keyword>
<feature type="compositionally biased region" description="Low complexity" evidence="7">
    <location>
        <begin position="260"/>
        <end position="272"/>
    </location>
</feature>
<dbReference type="SMART" id="SM01142">
    <property type="entry name" value="DSHCT"/>
    <property type="match status" value="1"/>
</dbReference>
<dbReference type="Gene3D" id="1.10.3380.30">
    <property type="match status" value="1"/>
</dbReference>
<dbReference type="InterPro" id="IPR014001">
    <property type="entry name" value="Helicase_ATP-bd"/>
</dbReference>
<dbReference type="GO" id="GO:0005524">
    <property type="term" value="F:ATP binding"/>
    <property type="evidence" value="ECO:0007669"/>
    <property type="project" value="UniProtKB-KW"/>
</dbReference>
<evidence type="ECO:0000259" key="9">
    <source>
        <dbReference type="PROSITE" id="PS51194"/>
    </source>
</evidence>
<evidence type="ECO:0000256" key="5">
    <source>
        <dbReference type="ARBA" id="ARBA00022840"/>
    </source>
</evidence>
<keyword evidence="11" id="KW-1185">Reference proteome</keyword>
<accession>A0A9X1STP1</accession>
<dbReference type="Pfam" id="PF00270">
    <property type="entry name" value="DEAD"/>
    <property type="match status" value="1"/>
</dbReference>
<dbReference type="FunFam" id="1.10.3380.30:FF:000012">
    <property type="entry name" value="Probable helicase HelY"/>
    <property type="match status" value="1"/>
</dbReference>
<keyword evidence="3" id="KW-0378">Hydrolase</keyword>
<dbReference type="CDD" id="cd18795">
    <property type="entry name" value="SF2_C_Ski2"/>
    <property type="match status" value="1"/>
</dbReference>
<reference evidence="10" key="1">
    <citation type="submission" date="2021-11" db="EMBL/GenBank/DDBJ databases">
        <title>Streptomyces corallinus and Kineosporia corallina sp. nov., two new coral-derived marine actinobacteria.</title>
        <authorList>
            <person name="Buangrab K."/>
            <person name="Sutthacheep M."/>
            <person name="Yeemin T."/>
            <person name="Harunari E."/>
            <person name="Igarashi Y."/>
            <person name="Sripreechasak P."/>
            <person name="Kanchanasin P."/>
            <person name="Tanasupawat S."/>
            <person name="Phongsopitanun W."/>
        </authorList>
    </citation>
    <scope>NUCLEOTIDE SEQUENCE</scope>
    <source>
        <strain evidence="10">JCM 31032</strain>
    </source>
</reference>
<dbReference type="GO" id="GO:0016787">
    <property type="term" value="F:hydrolase activity"/>
    <property type="evidence" value="ECO:0007669"/>
    <property type="project" value="UniProtKB-KW"/>
</dbReference>
<dbReference type="Proteomes" id="UP001138997">
    <property type="component" value="Unassembled WGS sequence"/>
</dbReference>
<dbReference type="PROSITE" id="PS51194">
    <property type="entry name" value="HELICASE_CTER"/>
    <property type="match status" value="1"/>
</dbReference>
<dbReference type="AlphaFoldDB" id="A0A9X1STP1"/>
<evidence type="ECO:0000256" key="3">
    <source>
        <dbReference type="ARBA" id="ARBA00022801"/>
    </source>
</evidence>
<evidence type="ECO:0000256" key="1">
    <source>
        <dbReference type="ARBA" id="ARBA00010140"/>
    </source>
</evidence>
<dbReference type="InterPro" id="IPR027417">
    <property type="entry name" value="P-loop_NTPase"/>
</dbReference>
<comment type="similarity">
    <text evidence="1">Belongs to the helicase family. SKI2 subfamily.</text>
</comment>
<dbReference type="InterPro" id="IPR050699">
    <property type="entry name" value="RNA-DNA_Helicase"/>
</dbReference>
<dbReference type="PANTHER" id="PTHR12131:SF1">
    <property type="entry name" value="ATP-DEPENDENT RNA HELICASE SUPV3L1, MITOCHONDRIAL-RELATED"/>
    <property type="match status" value="1"/>
</dbReference>
<evidence type="ECO:0000313" key="11">
    <source>
        <dbReference type="Proteomes" id="UP001138997"/>
    </source>
</evidence>
<evidence type="ECO:0000256" key="7">
    <source>
        <dbReference type="SAM" id="MobiDB-lite"/>
    </source>
</evidence>